<evidence type="ECO:0000313" key="3">
    <source>
        <dbReference type="Proteomes" id="UP000054858"/>
    </source>
</evidence>
<dbReference type="RefSeq" id="WP_025386470.1">
    <property type="nucleotide sequence ID" value="NZ_LCUA01000030.1"/>
</dbReference>
<reference evidence="2 3" key="1">
    <citation type="submission" date="2015-11" db="EMBL/GenBank/DDBJ databases">
        <title>Genomic analysis of 38 Legionella species identifies large and diverse effector repertoires.</title>
        <authorList>
            <person name="Burstein D."/>
            <person name="Amaro F."/>
            <person name="Zusman T."/>
            <person name="Lifshitz Z."/>
            <person name="Cohen O."/>
            <person name="Gilbert J.A."/>
            <person name="Pupko T."/>
            <person name="Shuman H.A."/>
            <person name="Segal G."/>
        </authorList>
    </citation>
    <scope>NUCLEOTIDE SEQUENCE [LARGE SCALE GENOMIC DNA]</scope>
    <source>
        <strain evidence="2 3">Oak Ridge-10</strain>
    </source>
</reference>
<dbReference type="PANTHER" id="PTHR34846:SF10">
    <property type="entry name" value="CYTOPLASMIC PROTEIN"/>
    <property type="match status" value="1"/>
</dbReference>
<dbReference type="Proteomes" id="UP000054858">
    <property type="component" value="Unassembled WGS sequence"/>
</dbReference>
<evidence type="ECO:0000313" key="2">
    <source>
        <dbReference type="EMBL" id="KTD42539.1"/>
    </source>
</evidence>
<dbReference type="InterPro" id="IPR029032">
    <property type="entry name" value="AhpD-like"/>
</dbReference>
<gene>
    <name evidence="2" type="ORF">Loak_0733</name>
</gene>
<dbReference type="Pfam" id="PF02627">
    <property type="entry name" value="CMD"/>
    <property type="match status" value="1"/>
</dbReference>
<comment type="caution">
    <text evidence="2">The sequence shown here is derived from an EMBL/GenBank/DDBJ whole genome shotgun (WGS) entry which is preliminary data.</text>
</comment>
<dbReference type="InterPro" id="IPR004675">
    <property type="entry name" value="AhpD_core"/>
</dbReference>
<evidence type="ECO:0000259" key="1">
    <source>
        <dbReference type="Pfam" id="PF02627"/>
    </source>
</evidence>
<feature type="domain" description="Carboxymuconolactone decarboxylase-like" evidence="1">
    <location>
        <begin position="45"/>
        <end position="123"/>
    </location>
</feature>
<name>A0A0W0XDA2_9GAMM</name>
<dbReference type="EMBL" id="LNYP01000009">
    <property type="protein sequence ID" value="KTD42539.1"/>
    <property type="molecule type" value="Genomic_DNA"/>
</dbReference>
<dbReference type="PATRIC" id="fig|29423.5.peg.763"/>
<dbReference type="Gene3D" id="1.20.1290.10">
    <property type="entry name" value="AhpD-like"/>
    <property type="match status" value="1"/>
</dbReference>
<proteinExistence type="predicted"/>
<dbReference type="GO" id="GO:0051920">
    <property type="term" value="F:peroxiredoxin activity"/>
    <property type="evidence" value="ECO:0007669"/>
    <property type="project" value="InterPro"/>
</dbReference>
<dbReference type="PANTHER" id="PTHR34846">
    <property type="entry name" value="4-CARBOXYMUCONOLACTONE DECARBOXYLASE FAMILY PROTEIN (AFU_ORTHOLOGUE AFUA_6G11590)"/>
    <property type="match status" value="1"/>
</dbReference>
<protein>
    <submittedName>
        <fullName evidence="2">Putative Carboxymuconolactone decarboxylase</fullName>
    </submittedName>
</protein>
<dbReference type="NCBIfam" id="TIGR00778">
    <property type="entry name" value="ahpD_dom"/>
    <property type="match status" value="1"/>
</dbReference>
<accession>A0A0W0XDA2</accession>
<sequence length="183" mass="21148">MRLSQETIRTIPWYLKPFFWNQKRKYGAYLEPARVWAVIPRLFIAVASVYGVLDRKKSPLSPELRSLISVRVAQMNGCRFCVDMNSALFVKRAHTNAKIQALAQWRESSLLTDLEKAALHYAEQMTQVNQEIDDECFNHLRHYFDEKTMIELTALIAFQNMSSKFNSALGIAPQGFCNKPTEQ</sequence>
<organism evidence="2 3">
    <name type="scientific">Legionella oakridgensis</name>
    <dbReference type="NCBI Taxonomy" id="29423"/>
    <lineage>
        <taxon>Bacteria</taxon>
        <taxon>Pseudomonadati</taxon>
        <taxon>Pseudomonadota</taxon>
        <taxon>Gammaproteobacteria</taxon>
        <taxon>Legionellales</taxon>
        <taxon>Legionellaceae</taxon>
        <taxon>Legionella</taxon>
    </lineage>
</organism>
<dbReference type="InterPro" id="IPR003779">
    <property type="entry name" value="CMD-like"/>
</dbReference>
<dbReference type="SUPFAM" id="SSF69118">
    <property type="entry name" value="AhpD-like"/>
    <property type="match status" value="1"/>
</dbReference>
<dbReference type="AlphaFoldDB" id="A0A0W0XDA2"/>